<organism evidence="1 2">
    <name type="scientific">Diversispora epigaea</name>
    <dbReference type="NCBI Taxonomy" id="1348612"/>
    <lineage>
        <taxon>Eukaryota</taxon>
        <taxon>Fungi</taxon>
        <taxon>Fungi incertae sedis</taxon>
        <taxon>Mucoromycota</taxon>
        <taxon>Glomeromycotina</taxon>
        <taxon>Glomeromycetes</taxon>
        <taxon>Diversisporales</taxon>
        <taxon>Diversisporaceae</taxon>
        <taxon>Diversispora</taxon>
    </lineage>
</organism>
<protein>
    <submittedName>
        <fullName evidence="1">Uncharacterized protein</fullName>
    </submittedName>
</protein>
<comment type="caution">
    <text evidence="1">The sequence shown here is derived from an EMBL/GenBank/DDBJ whole genome shotgun (WGS) entry which is preliminary data.</text>
</comment>
<accession>A0A397JNI4</accession>
<dbReference type="Proteomes" id="UP000266861">
    <property type="component" value="Unassembled WGS sequence"/>
</dbReference>
<reference evidence="1 2" key="1">
    <citation type="submission" date="2018-08" db="EMBL/GenBank/DDBJ databases">
        <title>Genome and evolution of the arbuscular mycorrhizal fungus Diversispora epigaea (formerly Glomus versiforme) and its bacterial endosymbionts.</title>
        <authorList>
            <person name="Sun X."/>
            <person name="Fei Z."/>
            <person name="Harrison M."/>
        </authorList>
    </citation>
    <scope>NUCLEOTIDE SEQUENCE [LARGE SCALE GENOMIC DNA]</scope>
    <source>
        <strain evidence="1 2">IT104</strain>
    </source>
</reference>
<dbReference type="EMBL" id="PQFF01000043">
    <property type="protein sequence ID" value="RHZ86744.1"/>
    <property type="molecule type" value="Genomic_DNA"/>
</dbReference>
<sequence>MVEKDNSFNYKEDEVKDDGKIVPSKNSGGIGRYKIIFYQKKTDQVKEKIIPPIGNRLNKKIGNLLKKYTDTIIKATSGYNIDLSKIAIVLCKNLIVSYNTYNFKTISKFF</sequence>
<evidence type="ECO:0000313" key="1">
    <source>
        <dbReference type="EMBL" id="RHZ86744.1"/>
    </source>
</evidence>
<evidence type="ECO:0000313" key="2">
    <source>
        <dbReference type="Proteomes" id="UP000266861"/>
    </source>
</evidence>
<proteinExistence type="predicted"/>
<dbReference type="AlphaFoldDB" id="A0A397JNI4"/>
<name>A0A397JNI4_9GLOM</name>
<keyword evidence="2" id="KW-1185">Reference proteome</keyword>
<gene>
    <name evidence="1" type="ORF">Glove_46g7</name>
</gene>